<proteinExistence type="predicted"/>
<dbReference type="EMBL" id="CAJVPD010000234">
    <property type="protein sequence ID" value="CAG8379067.1"/>
    <property type="molecule type" value="Genomic_DNA"/>
</dbReference>
<evidence type="ECO:0000256" key="1">
    <source>
        <dbReference type="SAM" id="MobiDB-lite"/>
    </source>
</evidence>
<evidence type="ECO:0000313" key="5">
    <source>
        <dbReference type="Proteomes" id="UP001152592"/>
    </source>
</evidence>
<dbReference type="Proteomes" id="UP001152592">
    <property type="component" value="Unassembled WGS sequence"/>
</dbReference>
<dbReference type="OrthoDB" id="192832at2759"/>
<dbReference type="Pfam" id="PF14033">
    <property type="entry name" value="DUF4246"/>
    <property type="match status" value="1"/>
</dbReference>
<dbReference type="PANTHER" id="PTHR33119">
    <property type="entry name" value="IFI3P"/>
    <property type="match status" value="1"/>
</dbReference>
<dbReference type="Pfam" id="PF21666">
    <property type="entry name" value="DUF4246_N"/>
    <property type="match status" value="1"/>
</dbReference>
<feature type="compositionally biased region" description="Acidic residues" evidence="1">
    <location>
        <begin position="317"/>
        <end position="332"/>
    </location>
</feature>
<comment type="caution">
    <text evidence="4">The sequence shown here is derived from an EMBL/GenBank/DDBJ whole genome shotgun (WGS) entry which is preliminary data.</text>
</comment>
<accession>A0A9W4NI52</accession>
<protein>
    <submittedName>
        <fullName evidence="4">Uncharacterized protein</fullName>
    </submittedName>
</protein>
<feature type="region of interest" description="Disordered" evidence="1">
    <location>
        <begin position="309"/>
        <end position="332"/>
    </location>
</feature>
<organism evidence="4 5">
    <name type="scientific">Penicillium salamii</name>
    <dbReference type="NCBI Taxonomy" id="1612424"/>
    <lineage>
        <taxon>Eukaryota</taxon>
        <taxon>Fungi</taxon>
        <taxon>Dikarya</taxon>
        <taxon>Ascomycota</taxon>
        <taxon>Pezizomycotina</taxon>
        <taxon>Eurotiomycetes</taxon>
        <taxon>Eurotiomycetidae</taxon>
        <taxon>Eurotiales</taxon>
        <taxon>Aspergillaceae</taxon>
        <taxon>Penicillium</taxon>
    </lineage>
</organism>
<name>A0A9W4NI52_9EURO</name>
<feature type="domain" description="DUF4246" evidence="3">
    <location>
        <begin position="10"/>
        <end position="106"/>
    </location>
</feature>
<gene>
    <name evidence="4" type="ORF">PSALAMII_LOCUS5505</name>
</gene>
<evidence type="ECO:0000259" key="3">
    <source>
        <dbReference type="Pfam" id="PF21666"/>
    </source>
</evidence>
<feature type="domain" description="DUF4246" evidence="2">
    <location>
        <begin position="117"/>
        <end position="533"/>
    </location>
</feature>
<dbReference type="PANTHER" id="PTHR33119:SF1">
    <property type="entry name" value="FE2OG DIOXYGENASE DOMAIN-CONTAINING PROTEIN"/>
    <property type="match status" value="1"/>
</dbReference>
<dbReference type="InterPro" id="IPR049207">
    <property type="entry name" value="DUF4246_N"/>
</dbReference>
<sequence>MALLHPQLQMPGLNVQLNAQPKECVISRGLYGFYNALDSQHLEWGCKAYVSIPLWSRSRGLFLTIFSGLVTHRELLMMRIMNTITEKPNWEGKVFKQDITGKWRDEIAQSDEDVTPRMMDWIIKELQWKAENLESTGYIQVFDVGVIKSDIAIPEEVREALKQAVQPLENVPTDQKDFHPASEDQVVDLVHPSLFPVIFGRTRVLKDRTIGLQDCLSNMGEGDILPAEPCAESWIYGGAAFSKRFQWLPCEVKLLDDTCQIESYINNAHPVQHKDLYGVVEKIISRVIPLWNQSLSEIKESRIQYESVEYGEHPEPEPEEPEGEDHDEEEFDELHRQWRNSLPLIIPEPGDFQPPSVWETLDLRKQFPKTKLQVIVKLANIELNPDNPTYKGGSWHIEGQLNERICASAIYYYDCENITDSQLAFRQRGMADLMDLGYEQDQHEFLQAVYGFGDEIDGGSNSDITQDLGAVTCKQGRLLTFPNTVQHRVSPFSLADPSKLGHRKILALFLVDPHRRVISSANVPPQREDWGREKAQVVDQVLSQLPLELQNMVESDINPLMTMEEAKEYRLELMKERGLKSEENNSNFEAGNFSLCEH</sequence>
<dbReference type="InterPro" id="IPR049192">
    <property type="entry name" value="DUF4246_C"/>
</dbReference>
<evidence type="ECO:0000313" key="4">
    <source>
        <dbReference type="EMBL" id="CAG8379067.1"/>
    </source>
</evidence>
<evidence type="ECO:0000259" key="2">
    <source>
        <dbReference type="Pfam" id="PF14033"/>
    </source>
</evidence>
<reference evidence="4" key="1">
    <citation type="submission" date="2021-07" db="EMBL/GenBank/DDBJ databases">
        <authorList>
            <person name="Branca A.L. A."/>
        </authorList>
    </citation>
    <scope>NUCLEOTIDE SEQUENCE</scope>
</reference>
<dbReference type="AlphaFoldDB" id="A0A9W4NI52"/>
<dbReference type="InterPro" id="IPR025340">
    <property type="entry name" value="DUF4246"/>
</dbReference>